<sequence>MHVIVIGAGVVGAAVATALARRGADVTVLDAGRPGAGTTTTSFAWVNANNKDPLPYFELNNAGVAAHHALAGGPTPWFFPTGHLEWATTDEHATQLAARVAKLEGRGYPVRRLTRAEALALEPDLVAPADAEFVFYPQEAHTLPGLLHARLLGEARDRGATVVPHTEVTGIDLGAPAVTTASGDEHGADVIVSCAGRWSTSVAALAGLDVPLLDPDLAGSATVGFLATTEPVPARLSRILTHSRLNVRPDGGGRLLLQALDLDGAADPAAPPPADGPLAAEITGRLPDVLALTGGTRLEKIRVGQRPLPADGLTIAGFADPDRRFYAVATHSGITLAPLLGDLVTDELFGAESPLLAAFRPTRFARGATEVTPTAARRPGEQ</sequence>
<accession>A0A561SYG8</accession>
<dbReference type="GO" id="GO:0005737">
    <property type="term" value="C:cytoplasm"/>
    <property type="evidence" value="ECO:0007669"/>
    <property type="project" value="TreeGrafter"/>
</dbReference>
<evidence type="ECO:0000259" key="2">
    <source>
        <dbReference type="Pfam" id="PF01266"/>
    </source>
</evidence>
<dbReference type="SUPFAM" id="SSF51905">
    <property type="entry name" value="FAD/NAD(P)-binding domain"/>
    <property type="match status" value="1"/>
</dbReference>
<evidence type="ECO:0000256" key="1">
    <source>
        <dbReference type="ARBA" id="ARBA00023002"/>
    </source>
</evidence>
<keyword evidence="4" id="KW-1185">Reference proteome</keyword>
<protein>
    <submittedName>
        <fullName evidence="3">Glycine/D-amino acid oxidase-like deaminating enzyme</fullName>
    </submittedName>
</protein>
<dbReference type="PANTHER" id="PTHR13847:SF289">
    <property type="entry name" value="GLYCINE OXIDASE"/>
    <property type="match status" value="1"/>
</dbReference>
<organism evidence="3 4">
    <name type="scientific">Pseudonocardia hierapolitana</name>
    <dbReference type="NCBI Taxonomy" id="1128676"/>
    <lineage>
        <taxon>Bacteria</taxon>
        <taxon>Bacillati</taxon>
        <taxon>Actinomycetota</taxon>
        <taxon>Actinomycetes</taxon>
        <taxon>Pseudonocardiales</taxon>
        <taxon>Pseudonocardiaceae</taxon>
        <taxon>Pseudonocardia</taxon>
    </lineage>
</organism>
<keyword evidence="1" id="KW-0560">Oxidoreductase</keyword>
<gene>
    <name evidence="3" type="ORF">FHX44_115818</name>
</gene>
<comment type="caution">
    <text evidence="3">The sequence shown here is derived from an EMBL/GenBank/DDBJ whole genome shotgun (WGS) entry which is preliminary data.</text>
</comment>
<dbReference type="GO" id="GO:0016491">
    <property type="term" value="F:oxidoreductase activity"/>
    <property type="evidence" value="ECO:0007669"/>
    <property type="project" value="UniProtKB-KW"/>
</dbReference>
<evidence type="ECO:0000313" key="4">
    <source>
        <dbReference type="Proteomes" id="UP000321261"/>
    </source>
</evidence>
<reference evidence="3 4" key="1">
    <citation type="submission" date="2019-06" db="EMBL/GenBank/DDBJ databases">
        <title>Sequencing the genomes of 1000 actinobacteria strains.</title>
        <authorList>
            <person name="Klenk H.-P."/>
        </authorList>
    </citation>
    <scope>NUCLEOTIDE SEQUENCE [LARGE SCALE GENOMIC DNA]</scope>
    <source>
        <strain evidence="3 4">DSM 45671</strain>
    </source>
</reference>
<name>A0A561SYG8_9PSEU</name>
<dbReference type="InterPro" id="IPR006076">
    <property type="entry name" value="FAD-dep_OxRdtase"/>
</dbReference>
<proteinExistence type="predicted"/>
<dbReference type="PANTHER" id="PTHR13847">
    <property type="entry name" value="SARCOSINE DEHYDROGENASE-RELATED"/>
    <property type="match status" value="1"/>
</dbReference>
<feature type="domain" description="FAD dependent oxidoreductase" evidence="2">
    <location>
        <begin position="2"/>
        <end position="346"/>
    </location>
</feature>
<dbReference type="RefSeq" id="WP_147258658.1">
    <property type="nucleotide sequence ID" value="NZ_VIWU01000001.1"/>
</dbReference>
<dbReference type="Pfam" id="PF01266">
    <property type="entry name" value="DAO"/>
    <property type="match status" value="1"/>
</dbReference>
<dbReference type="Proteomes" id="UP000321261">
    <property type="component" value="Unassembled WGS sequence"/>
</dbReference>
<dbReference type="OrthoDB" id="4775411at2"/>
<dbReference type="Gene3D" id="3.50.50.60">
    <property type="entry name" value="FAD/NAD(P)-binding domain"/>
    <property type="match status" value="1"/>
</dbReference>
<evidence type="ECO:0000313" key="3">
    <source>
        <dbReference type="EMBL" id="TWF79882.1"/>
    </source>
</evidence>
<dbReference type="EMBL" id="VIWU01000001">
    <property type="protein sequence ID" value="TWF79882.1"/>
    <property type="molecule type" value="Genomic_DNA"/>
</dbReference>
<dbReference type="AlphaFoldDB" id="A0A561SYG8"/>
<dbReference type="Gene3D" id="3.30.9.10">
    <property type="entry name" value="D-Amino Acid Oxidase, subunit A, domain 2"/>
    <property type="match status" value="1"/>
</dbReference>
<dbReference type="InterPro" id="IPR036188">
    <property type="entry name" value="FAD/NAD-bd_sf"/>
</dbReference>